<feature type="region of interest" description="Disordered" evidence="2">
    <location>
        <begin position="323"/>
        <end position="396"/>
    </location>
</feature>
<sequence length="732" mass="81256">MEFVREVEELRGNQGREGEESVISVELITMIVPPELQDRPESLTPESSASSSVHEGSSANPSPSSGGSSSKKTPSAGEGTEEGVSSPSPESMEVAVDAPVVAGWENKTINSRLGNLRKAPHTLAVRFRFMANLHHEVADCAASIKGYKRLEEVVRQYHVPRIVLVRTGTKNERAYSVSATGWIPVYVDHFDAGLRFPLLELIFDILSEYELALTQLTPNSIKFIIGFMLLCARLEIPAKATQTRWVSNDLAARLSEWHLGNTYMNYPTLTQGDLELKDKITNYVRRVGLIDLEALVTPKVLALRGFVDVTNLFSEGEISSMLERQRERAQRSRARGTGSSTQRQTRFDERPPIAPRSSSQRERGSSSASRPQAECRAETISVETRRCAREDSDAEDDVPLIRCRLNSRSQSEAVRSLDAPATQTRSTAEALPTPAASVGPRIAYPEGFSYTKSDCQLTMVQGMQNFIPPADRHRTKGYTQQHGSHAAMLKLMDAARGQNRELAESCKRLTSDKASLEDEVNRLQSSEMANRAASAESRADELANKVNQLQEELDRVKAEKESGIQAAMDEVVRAVDRTKKAKAERDSALNDLNTLRRRVAVADQDLARAKEGLRKAKTQHQRCISIARAQGAEWLVGANMFKDAVAVASMNTTIEIYNDVRGKVLKHRPDFSINELAFFEGEELDEEGKSLADPADMTVRLCWELNEEGVPIWPPSVLEEGEEFENLPRFDS</sequence>
<gene>
    <name evidence="4" type="ORF">SLEP1_g37887</name>
</gene>
<dbReference type="Proteomes" id="UP001054252">
    <property type="component" value="Unassembled WGS sequence"/>
</dbReference>
<dbReference type="AlphaFoldDB" id="A0AAV5KW42"/>
<feature type="coiled-coil region" evidence="1">
    <location>
        <begin position="492"/>
        <end position="612"/>
    </location>
</feature>
<protein>
    <recommendedName>
        <fullName evidence="3">Transposase (putative) gypsy type domain-containing protein</fullName>
    </recommendedName>
</protein>
<dbReference type="Gene3D" id="1.10.287.1490">
    <property type="match status" value="1"/>
</dbReference>
<proteinExistence type="predicted"/>
<reference evidence="4 5" key="1">
    <citation type="journal article" date="2021" name="Commun. Biol.">
        <title>The genome of Shorea leprosula (Dipterocarpaceae) highlights the ecological relevance of drought in aseasonal tropical rainforests.</title>
        <authorList>
            <person name="Ng K.K.S."/>
            <person name="Kobayashi M.J."/>
            <person name="Fawcett J.A."/>
            <person name="Hatakeyama M."/>
            <person name="Paape T."/>
            <person name="Ng C.H."/>
            <person name="Ang C.C."/>
            <person name="Tnah L.H."/>
            <person name="Lee C.T."/>
            <person name="Nishiyama T."/>
            <person name="Sese J."/>
            <person name="O'Brien M.J."/>
            <person name="Copetti D."/>
            <person name="Mohd Noor M.I."/>
            <person name="Ong R.C."/>
            <person name="Putra M."/>
            <person name="Sireger I.Z."/>
            <person name="Indrioko S."/>
            <person name="Kosugi Y."/>
            <person name="Izuno A."/>
            <person name="Isagi Y."/>
            <person name="Lee S.L."/>
            <person name="Shimizu K.K."/>
        </authorList>
    </citation>
    <scope>NUCLEOTIDE SEQUENCE [LARGE SCALE GENOMIC DNA]</scope>
    <source>
        <strain evidence="4">214</strain>
    </source>
</reference>
<dbReference type="InterPro" id="IPR007321">
    <property type="entry name" value="Transposase_28"/>
</dbReference>
<evidence type="ECO:0000313" key="4">
    <source>
        <dbReference type="EMBL" id="GKV28899.1"/>
    </source>
</evidence>
<feature type="compositionally biased region" description="Basic and acidic residues" evidence="2">
    <location>
        <begin position="373"/>
        <end position="391"/>
    </location>
</feature>
<evidence type="ECO:0000313" key="5">
    <source>
        <dbReference type="Proteomes" id="UP001054252"/>
    </source>
</evidence>
<name>A0AAV5KW42_9ROSI</name>
<feature type="region of interest" description="Disordered" evidence="2">
    <location>
        <begin position="1"/>
        <end position="92"/>
    </location>
</feature>
<evidence type="ECO:0000256" key="1">
    <source>
        <dbReference type="SAM" id="Coils"/>
    </source>
</evidence>
<feature type="domain" description="Transposase (putative) gypsy type" evidence="3">
    <location>
        <begin position="185"/>
        <end position="237"/>
    </location>
</feature>
<evidence type="ECO:0000259" key="3">
    <source>
        <dbReference type="Pfam" id="PF04195"/>
    </source>
</evidence>
<feature type="compositionally biased region" description="Low complexity" evidence="2">
    <location>
        <begin position="47"/>
        <end position="77"/>
    </location>
</feature>
<organism evidence="4 5">
    <name type="scientific">Rubroshorea leprosula</name>
    <dbReference type="NCBI Taxonomy" id="152421"/>
    <lineage>
        <taxon>Eukaryota</taxon>
        <taxon>Viridiplantae</taxon>
        <taxon>Streptophyta</taxon>
        <taxon>Embryophyta</taxon>
        <taxon>Tracheophyta</taxon>
        <taxon>Spermatophyta</taxon>
        <taxon>Magnoliopsida</taxon>
        <taxon>eudicotyledons</taxon>
        <taxon>Gunneridae</taxon>
        <taxon>Pentapetalae</taxon>
        <taxon>rosids</taxon>
        <taxon>malvids</taxon>
        <taxon>Malvales</taxon>
        <taxon>Dipterocarpaceae</taxon>
        <taxon>Rubroshorea</taxon>
    </lineage>
</organism>
<dbReference type="EMBL" id="BPVZ01000081">
    <property type="protein sequence ID" value="GKV28899.1"/>
    <property type="molecule type" value="Genomic_DNA"/>
</dbReference>
<dbReference type="Pfam" id="PF04195">
    <property type="entry name" value="Transposase_28"/>
    <property type="match status" value="1"/>
</dbReference>
<comment type="caution">
    <text evidence="4">The sequence shown here is derived from an EMBL/GenBank/DDBJ whole genome shotgun (WGS) entry which is preliminary data.</text>
</comment>
<feature type="compositionally biased region" description="Basic and acidic residues" evidence="2">
    <location>
        <begin position="1"/>
        <end position="19"/>
    </location>
</feature>
<feature type="region of interest" description="Disordered" evidence="2">
    <location>
        <begin position="409"/>
        <end position="434"/>
    </location>
</feature>
<accession>A0AAV5KW42</accession>
<evidence type="ECO:0000256" key="2">
    <source>
        <dbReference type="SAM" id="MobiDB-lite"/>
    </source>
</evidence>
<keyword evidence="5" id="KW-1185">Reference proteome</keyword>
<keyword evidence="1" id="KW-0175">Coiled coil</keyword>